<dbReference type="EMBL" id="CP076023">
    <property type="protein sequence ID" value="QWC14991.1"/>
    <property type="molecule type" value="Genomic_DNA"/>
</dbReference>
<dbReference type="Proteomes" id="UP000679335">
    <property type="component" value="Chromosome"/>
</dbReference>
<keyword evidence="3" id="KW-1185">Reference proteome</keyword>
<gene>
    <name evidence="2" type="ORF">KKR89_11655</name>
</gene>
<name>A0ABX8GHI6_9CELL</name>
<evidence type="ECO:0000313" key="3">
    <source>
        <dbReference type="Proteomes" id="UP000679335"/>
    </source>
</evidence>
<evidence type="ECO:0000256" key="1">
    <source>
        <dbReference type="SAM" id="MobiDB-lite"/>
    </source>
</evidence>
<feature type="region of interest" description="Disordered" evidence="1">
    <location>
        <begin position="1"/>
        <end position="22"/>
    </location>
</feature>
<organism evidence="2 3">
    <name type="scientific">Cellulomonas dongxiuzhuiae</name>
    <dbReference type="NCBI Taxonomy" id="2819979"/>
    <lineage>
        <taxon>Bacteria</taxon>
        <taxon>Bacillati</taxon>
        <taxon>Actinomycetota</taxon>
        <taxon>Actinomycetes</taxon>
        <taxon>Micrococcales</taxon>
        <taxon>Cellulomonadaceae</taxon>
        <taxon>Cellulomonas</taxon>
    </lineage>
</organism>
<evidence type="ECO:0008006" key="4">
    <source>
        <dbReference type="Google" id="ProtNLM"/>
    </source>
</evidence>
<proteinExistence type="predicted"/>
<reference evidence="2 3" key="1">
    <citation type="submission" date="2021-05" db="EMBL/GenBank/DDBJ databases">
        <title>Novel species in genus Cellulomonas.</title>
        <authorList>
            <person name="Zhang G."/>
        </authorList>
    </citation>
    <scope>NUCLEOTIDE SEQUENCE [LARGE SCALE GENOMIC DNA]</scope>
    <source>
        <strain evidence="3">zg-ZUI157</strain>
    </source>
</reference>
<accession>A0ABX8GHI6</accession>
<evidence type="ECO:0000313" key="2">
    <source>
        <dbReference type="EMBL" id="QWC14991.1"/>
    </source>
</evidence>
<feature type="compositionally biased region" description="Polar residues" evidence="1">
    <location>
        <begin position="1"/>
        <end position="12"/>
    </location>
</feature>
<sequence>MSSRVRSVSGDSTGARPPAPSHRWEQLFADLEGQLAAGRAEEARWDVAELTRAERGRVALADRLRAATGGRLRIATAHGEPLDGVVVDAAAQWVLLDLGAGRRAVVPTAAVRAVEGLGASVAPPAGRLESALGLGHVLRALARDRVVVTVRTDAGVLTGRLDRVGADHLDLTQVTPAGRGVSVPFGALLAVVSR</sequence>
<protein>
    <recommendedName>
        <fullName evidence="4">Fis family transcriptional regulator</fullName>
    </recommendedName>
</protein>